<sequence>MINATALITKHLLILCCYGGTPFVDLQLSDQRFFKHKSTHALDLTDWIAVDTSGSELNSTLFQSNSSKPIVSVPEGVPIEKCDLYNLTFTNTEDENLFDKYKGRIECR</sequence>
<name>A0A0N5AX61_9BILA</name>
<accession>A0A0N5AX61</accession>
<keyword evidence="2" id="KW-1185">Reference proteome</keyword>
<dbReference type="WBParaSite" id="SMUV_0000953201-mRNA-1">
    <property type="protein sequence ID" value="SMUV_0000953201-mRNA-1"/>
    <property type="gene ID" value="SMUV_0000953201"/>
</dbReference>
<keyword evidence="1" id="KW-0732">Signal</keyword>
<evidence type="ECO:0000313" key="3">
    <source>
        <dbReference type="WBParaSite" id="SMUV_0000953201-mRNA-1"/>
    </source>
</evidence>
<dbReference type="Proteomes" id="UP000046393">
    <property type="component" value="Unplaced"/>
</dbReference>
<dbReference type="STRING" id="451379.A0A0N5AX61"/>
<proteinExistence type="predicted"/>
<feature type="signal peptide" evidence="1">
    <location>
        <begin position="1"/>
        <end position="19"/>
    </location>
</feature>
<organism evidence="2 3">
    <name type="scientific">Syphacia muris</name>
    <dbReference type="NCBI Taxonomy" id="451379"/>
    <lineage>
        <taxon>Eukaryota</taxon>
        <taxon>Metazoa</taxon>
        <taxon>Ecdysozoa</taxon>
        <taxon>Nematoda</taxon>
        <taxon>Chromadorea</taxon>
        <taxon>Rhabditida</taxon>
        <taxon>Spirurina</taxon>
        <taxon>Oxyuridomorpha</taxon>
        <taxon>Oxyuroidea</taxon>
        <taxon>Oxyuridae</taxon>
        <taxon>Syphacia</taxon>
    </lineage>
</organism>
<dbReference type="AlphaFoldDB" id="A0A0N5AX61"/>
<reference evidence="3" key="1">
    <citation type="submission" date="2017-02" db="UniProtKB">
        <authorList>
            <consortium name="WormBaseParasite"/>
        </authorList>
    </citation>
    <scope>IDENTIFICATION</scope>
</reference>
<evidence type="ECO:0000313" key="2">
    <source>
        <dbReference type="Proteomes" id="UP000046393"/>
    </source>
</evidence>
<feature type="chain" id="PRO_5005893518" evidence="1">
    <location>
        <begin position="20"/>
        <end position="108"/>
    </location>
</feature>
<evidence type="ECO:0000256" key="1">
    <source>
        <dbReference type="SAM" id="SignalP"/>
    </source>
</evidence>
<protein>
    <submittedName>
        <fullName evidence="3">LTD domain-containing protein</fullName>
    </submittedName>
</protein>